<evidence type="ECO:0000256" key="1">
    <source>
        <dbReference type="SAM" id="MobiDB-lite"/>
    </source>
</evidence>
<gene>
    <name evidence="2" type="ORF">FOMPIDRAFT_1126898</name>
</gene>
<dbReference type="Proteomes" id="UP000015241">
    <property type="component" value="Unassembled WGS sequence"/>
</dbReference>
<dbReference type="AlphaFoldDB" id="S8FIU7"/>
<name>S8FIU7_FOMSC</name>
<evidence type="ECO:0000313" key="3">
    <source>
        <dbReference type="Proteomes" id="UP000015241"/>
    </source>
</evidence>
<sequence>ALAVVVGSVATLGYMYYASTQMKQQEGKASIYNTSQGAAKLGTPDGSSDSRLGSAGVRAAVQGEKRP</sequence>
<dbReference type="HOGENOM" id="CLU_188545_0_1_1"/>
<reference evidence="2 3" key="1">
    <citation type="journal article" date="2012" name="Science">
        <title>The Paleozoic origin of enzymatic lignin decomposition reconstructed from 31 fungal genomes.</title>
        <authorList>
            <person name="Floudas D."/>
            <person name="Binder M."/>
            <person name="Riley R."/>
            <person name="Barry K."/>
            <person name="Blanchette R.A."/>
            <person name="Henrissat B."/>
            <person name="Martinez A.T."/>
            <person name="Otillar R."/>
            <person name="Spatafora J.W."/>
            <person name="Yadav J.S."/>
            <person name="Aerts A."/>
            <person name="Benoit I."/>
            <person name="Boyd A."/>
            <person name="Carlson A."/>
            <person name="Copeland A."/>
            <person name="Coutinho P.M."/>
            <person name="de Vries R.P."/>
            <person name="Ferreira P."/>
            <person name="Findley K."/>
            <person name="Foster B."/>
            <person name="Gaskell J."/>
            <person name="Glotzer D."/>
            <person name="Gorecki P."/>
            <person name="Heitman J."/>
            <person name="Hesse C."/>
            <person name="Hori C."/>
            <person name="Igarashi K."/>
            <person name="Jurgens J.A."/>
            <person name="Kallen N."/>
            <person name="Kersten P."/>
            <person name="Kohler A."/>
            <person name="Kuees U."/>
            <person name="Kumar T.K.A."/>
            <person name="Kuo A."/>
            <person name="LaButti K."/>
            <person name="Larrondo L.F."/>
            <person name="Lindquist E."/>
            <person name="Ling A."/>
            <person name="Lombard V."/>
            <person name="Lucas S."/>
            <person name="Lundell T."/>
            <person name="Martin R."/>
            <person name="McLaughlin D.J."/>
            <person name="Morgenstern I."/>
            <person name="Morin E."/>
            <person name="Murat C."/>
            <person name="Nagy L.G."/>
            <person name="Nolan M."/>
            <person name="Ohm R.A."/>
            <person name="Patyshakuliyeva A."/>
            <person name="Rokas A."/>
            <person name="Ruiz-Duenas F.J."/>
            <person name="Sabat G."/>
            <person name="Salamov A."/>
            <person name="Samejima M."/>
            <person name="Schmutz J."/>
            <person name="Slot J.C."/>
            <person name="St John F."/>
            <person name="Stenlid J."/>
            <person name="Sun H."/>
            <person name="Sun S."/>
            <person name="Syed K."/>
            <person name="Tsang A."/>
            <person name="Wiebenga A."/>
            <person name="Young D."/>
            <person name="Pisabarro A."/>
            <person name="Eastwood D.C."/>
            <person name="Martin F."/>
            <person name="Cullen D."/>
            <person name="Grigoriev I.V."/>
            <person name="Hibbett D.S."/>
        </authorList>
    </citation>
    <scope>NUCLEOTIDE SEQUENCE</scope>
    <source>
        <strain evidence="3">FP-58527</strain>
    </source>
</reference>
<accession>S8FIU7</accession>
<evidence type="ECO:0000313" key="2">
    <source>
        <dbReference type="EMBL" id="EPS98304.1"/>
    </source>
</evidence>
<organism evidence="2 3">
    <name type="scientific">Fomitopsis schrenkii</name>
    <name type="common">Brown rot fungus</name>
    <dbReference type="NCBI Taxonomy" id="2126942"/>
    <lineage>
        <taxon>Eukaryota</taxon>
        <taxon>Fungi</taxon>
        <taxon>Dikarya</taxon>
        <taxon>Basidiomycota</taxon>
        <taxon>Agaricomycotina</taxon>
        <taxon>Agaricomycetes</taxon>
        <taxon>Polyporales</taxon>
        <taxon>Fomitopsis</taxon>
    </lineage>
</organism>
<keyword evidence="3" id="KW-1185">Reference proteome</keyword>
<dbReference type="InParanoid" id="S8FIU7"/>
<feature type="region of interest" description="Disordered" evidence="1">
    <location>
        <begin position="36"/>
        <end position="67"/>
    </location>
</feature>
<protein>
    <submittedName>
        <fullName evidence="2">Uncharacterized protein</fullName>
    </submittedName>
</protein>
<dbReference type="EMBL" id="KE504167">
    <property type="protein sequence ID" value="EPS98304.1"/>
    <property type="molecule type" value="Genomic_DNA"/>
</dbReference>
<dbReference type="OrthoDB" id="2749813at2759"/>
<proteinExistence type="predicted"/>
<feature type="non-terminal residue" evidence="2">
    <location>
        <position position="1"/>
    </location>
</feature>